<dbReference type="OrthoDB" id="3176072at2"/>
<sequence>MNLKVRVKNFSFWVSVVIAVIAPVLAYFGITGADLTTWQAIGDLIVRAVSNPYVVFLMLAALYNALVDPTTKGVGDSARALGYEMPGK</sequence>
<feature type="transmembrane region" description="Helical" evidence="1">
    <location>
        <begin position="50"/>
        <end position="67"/>
    </location>
</feature>
<keyword evidence="1" id="KW-0472">Membrane</keyword>
<keyword evidence="1" id="KW-0812">Transmembrane</keyword>
<gene>
    <name evidence="2" type="ORF">CHK_0013</name>
</gene>
<keyword evidence="3" id="KW-1185">Reference proteome</keyword>
<organism evidence="2 3">
    <name type="scientific">Christensenella hongkongensis</name>
    <dbReference type="NCBI Taxonomy" id="270498"/>
    <lineage>
        <taxon>Bacteria</taxon>
        <taxon>Bacillati</taxon>
        <taxon>Bacillota</taxon>
        <taxon>Clostridia</taxon>
        <taxon>Christensenellales</taxon>
        <taxon>Christensenellaceae</taxon>
        <taxon>Christensenella</taxon>
    </lineage>
</organism>
<dbReference type="AlphaFoldDB" id="A0A0M2NIZ0"/>
<feature type="transmembrane region" description="Helical" evidence="1">
    <location>
        <begin position="12"/>
        <end position="30"/>
    </location>
</feature>
<protein>
    <submittedName>
        <fullName evidence="2">Phage holin</fullName>
    </submittedName>
</protein>
<dbReference type="InterPro" id="IPR006485">
    <property type="entry name" value="Phage-like_holin"/>
</dbReference>
<dbReference type="EMBL" id="LAYJ01000002">
    <property type="protein sequence ID" value="KKI52479.1"/>
    <property type="molecule type" value="Genomic_DNA"/>
</dbReference>
<dbReference type="Proteomes" id="UP000034076">
    <property type="component" value="Unassembled WGS sequence"/>
</dbReference>
<evidence type="ECO:0000313" key="2">
    <source>
        <dbReference type="EMBL" id="KKI52479.1"/>
    </source>
</evidence>
<evidence type="ECO:0000313" key="3">
    <source>
        <dbReference type="Proteomes" id="UP000034076"/>
    </source>
</evidence>
<proteinExistence type="predicted"/>
<accession>A0A0M2NIZ0</accession>
<comment type="caution">
    <text evidence="2">The sequence shown here is derived from an EMBL/GenBank/DDBJ whole genome shotgun (WGS) entry which is preliminary data.</text>
</comment>
<dbReference type="RefSeq" id="WP_046441771.1">
    <property type="nucleotide sequence ID" value="NZ_LAYJ01000002.1"/>
</dbReference>
<reference evidence="2 3" key="1">
    <citation type="submission" date="2015-04" db="EMBL/GenBank/DDBJ databases">
        <title>Draft genome sequence of bacteremic isolate Catabacter hongkongensis type strain HKU16T.</title>
        <authorList>
            <person name="Lau S.K."/>
            <person name="Teng J.L."/>
            <person name="Huang Y."/>
            <person name="Curreem S.O."/>
            <person name="Tsui S.K."/>
            <person name="Woo P.C."/>
        </authorList>
    </citation>
    <scope>NUCLEOTIDE SEQUENCE [LARGE SCALE GENOMIC DNA]</scope>
    <source>
        <strain evidence="2 3">HKU16</strain>
    </source>
</reference>
<dbReference type="STRING" id="270498.CHK_0013"/>
<dbReference type="Pfam" id="PF04531">
    <property type="entry name" value="Phage_holin_1"/>
    <property type="match status" value="1"/>
</dbReference>
<keyword evidence="1" id="KW-1133">Transmembrane helix</keyword>
<name>A0A0M2NIZ0_9FIRM</name>
<evidence type="ECO:0000256" key="1">
    <source>
        <dbReference type="SAM" id="Phobius"/>
    </source>
</evidence>